<reference evidence="1 2" key="1">
    <citation type="submission" date="2023-12" db="EMBL/GenBank/DDBJ databases">
        <title>Novel species of the genus Arcicella isolated from rivers.</title>
        <authorList>
            <person name="Lu H."/>
        </authorList>
    </citation>
    <scope>NUCLEOTIDE SEQUENCE [LARGE SCALE GENOMIC DNA]</scope>
    <source>
        <strain evidence="1 2">DC2W</strain>
    </source>
</reference>
<dbReference type="Gene3D" id="3.40.50.300">
    <property type="entry name" value="P-loop containing nucleotide triphosphate hydrolases"/>
    <property type="match status" value="1"/>
</dbReference>
<name>A0ABU5S265_9BACT</name>
<dbReference type="EMBL" id="JAYGIL010000006">
    <property type="protein sequence ID" value="MEA5402548.1"/>
    <property type="molecule type" value="Genomic_DNA"/>
</dbReference>
<evidence type="ECO:0008006" key="3">
    <source>
        <dbReference type="Google" id="ProtNLM"/>
    </source>
</evidence>
<dbReference type="InterPro" id="IPR027417">
    <property type="entry name" value="P-loop_NTPase"/>
</dbReference>
<dbReference type="Proteomes" id="UP001303899">
    <property type="component" value="Unassembled WGS sequence"/>
</dbReference>
<keyword evidence="2" id="KW-1185">Reference proteome</keyword>
<dbReference type="SUPFAM" id="SSF52540">
    <property type="entry name" value="P-loop containing nucleoside triphosphate hydrolases"/>
    <property type="match status" value="1"/>
</dbReference>
<evidence type="ECO:0000313" key="2">
    <source>
        <dbReference type="Proteomes" id="UP001303899"/>
    </source>
</evidence>
<evidence type="ECO:0000313" key="1">
    <source>
        <dbReference type="EMBL" id="MEA5402548.1"/>
    </source>
</evidence>
<protein>
    <recommendedName>
        <fullName evidence="3">AAA family ATPase</fullName>
    </recommendedName>
</protein>
<accession>A0ABU5S265</accession>
<dbReference type="RefSeq" id="WP_323327191.1">
    <property type="nucleotide sequence ID" value="NZ_JAYGIL010000006.1"/>
</dbReference>
<comment type="caution">
    <text evidence="1">The sequence shown here is derived from an EMBL/GenBank/DDBJ whole genome shotgun (WGS) entry which is preliminary data.</text>
</comment>
<sequence length="384" mass="44041">MHKDTEIDQESKQNISKSTDLQVIKYDLNDIEKLRVRQSNQYSDMKPVIRVGESTFGVTGDISFISGLPKAGKSTITRFMIATALMKEVPESCDTISIRSEYCKGRKVIYLDTEQNPSDTKKMINSILEISGLKQEPENLIVLNLRECNHSENMDYLKTLFHYYNDAYLWIIDGVTDFLPSANDETASNEIIRYLMKMSSQNDTCIVCLIHENGGGSNGKMRGHIGSESARKCQGAISIKYEEEKKVHSITSTFLRNSKRIDPIYWHFNEKGKPVSCSAEIIEKIEKLSEDKDLSKKYEYVQILDEVYKNIKGVGLQSDELKRQISIHAPKPKTSISKDGIRKRNDRLFEGITKSTLLRIEDEKRDGIEKKIYYYESPNPELKF</sequence>
<proteinExistence type="predicted"/>
<organism evidence="1 2">
    <name type="scientific">Arcicella gelida</name>
    <dbReference type="NCBI Taxonomy" id="2984195"/>
    <lineage>
        <taxon>Bacteria</taxon>
        <taxon>Pseudomonadati</taxon>
        <taxon>Bacteroidota</taxon>
        <taxon>Cytophagia</taxon>
        <taxon>Cytophagales</taxon>
        <taxon>Flectobacillaceae</taxon>
        <taxon>Arcicella</taxon>
    </lineage>
</organism>
<gene>
    <name evidence="1" type="ORF">VB776_06460</name>
</gene>